<dbReference type="AlphaFoldDB" id="X0XL68"/>
<accession>X0XL68</accession>
<dbReference type="EMBL" id="BARS01057923">
    <property type="protein sequence ID" value="GAG43920.1"/>
    <property type="molecule type" value="Genomic_DNA"/>
</dbReference>
<protein>
    <submittedName>
        <fullName evidence="1">Uncharacterized protein</fullName>
    </submittedName>
</protein>
<gene>
    <name evidence="1" type="ORF">S01H1_84722</name>
</gene>
<sequence length="118" mass="13538">VAKTNAINLLYDKMWTYYNFFQPVMRLEEKIVVTQENGGSRIKRRHDQAKTPLDRLIATNILPEERRGALEVLRDQTNPRQLRQEIHDTIGRILAMPGATPGQTEDVYQTLLMAGCAN</sequence>
<reference evidence="1" key="1">
    <citation type="journal article" date="2014" name="Front. Microbiol.">
        <title>High frequency of phylogenetically diverse reductive dehalogenase-homologous genes in deep subseafloor sedimentary metagenomes.</title>
        <authorList>
            <person name="Kawai M."/>
            <person name="Futagami T."/>
            <person name="Toyoda A."/>
            <person name="Takaki Y."/>
            <person name="Nishi S."/>
            <person name="Hori S."/>
            <person name="Arai W."/>
            <person name="Tsubouchi T."/>
            <person name="Morono Y."/>
            <person name="Uchiyama I."/>
            <person name="Ito T."/>
            <person name="Fujiyama A."/>
            <person name="Inagaki F."/>
            <person name="Takami H."/>
        </authorList>
    </citation>
    <scope>NUCLEOTIDE SEQUENCE</scope>
    <source>
        <strain evidence="1">Expedition CK06-06</strain>
    </source>
</reference>
<comment type="caution">
    <text evidence="1">The sequence shown here is derived from an EMBL/GenBank/DDBJ whole genome shotgun (WGS) entry which is preliminary data.</text>
</comment>
<feature type="non-terminal residue" evidence="1">
    <location>
        <position position="1"/>
    </location>
</feature>
<name>X0XL68_9ZZZZ</name>
<proteinExistence type="predicted"/>
<organism evidence="1">
    <name type="scientific">marine sediment metagenome</name>
    <dbReference type="NCBI Taxonomy" id="412755"/>
    <lineage>
        <taxon>unclassified sequences</taxon>
        <taxon>metagenomes</taxon>
        <taxon>ecological metagenomes</taxon>
    </lineage>
</organism>
<evidence type="ECO:0000313" key="1">
    <source>
        <dbReference type="EMBL" id="GAG43920.1"/>
    </source>
</evidence>